<dbReference type="SUPFAM" id="SSF143100">
    <property type="entry name" value="TTHA1013/TTHA0281-like"/>
    <property type="match status" value="1"/>
</dbReference>
<dbReference type="EMBL" id="CZCU02000152">
    <property type="protein sequence ID" value="VXD22303.1"/>
    <property type="molecule type" value="Genomic_DNA"/>
</dbReference>
<proteinExistence type="predicted"/>
<organism evidence="1 2">
    <name type="scientific">Planktothrix serta PCC 8927</name>
    <dbReference type="NCBI Taxonomy" id="671068"/>
    <lineage>
        <taxon>Bacteria</taxon>
        <taxon>Bacillati</taxon>
        <taxon>Cyanobacteriota</taxon>
        <taxon>Cyanophyceae</taxon>
        <taxon>Oscillatoriophycideae</taxon>
        <taxon>Oscillatoriales</taxon>
        <taxon>Microcoleaceae</taxon>
        <taxon>Planktothrix</taxon>
    </lineage>
</organism>
<dbReference type="RefSeq" id="WP_083624661.1">
    <property type="nucleotide sequence ID" value="NZ_LR734877.1"/>
</dbReference>
<protein>
    <recommendedName>
        <fullName evidence="3">HicB family protein</fullName>
    </recommendedName>
</protein>
<keyword evidence="2" id="KW-1185">Reference proteome</keyword>
<evidence type="ECO:0008006" key="3">
    <source>
        <dbReference type="Google" id="ProtNLM"/>
    </source>
</evidence>
<dbReference type="AlphaFoldDB" id="A0A7Z9E115"/>
<accession>A0A7Z9E115</accession>
<gene>
    <name evidence="1" type="ORF">PL8927_750014</name>
</gene>
<dbReference type="Proteomes" id="UP000184550">
    <property type="component" value="Unassembled WGS sequence"/>
</dbReference>
<dbReference type="OrthoDB" id="9793107at2"/>
<sequence length="80" mass="9291">MVLFNHKGYVGYAEFDEEAGIFSGQVINISRDVVTFWGETIEESQKEFIISVDGYLEFCQQQNRLPEPPNNNQNQEFQLN</sequence>
<evidence type="ECO:0000313" key="2">
    <source>
        <dbReference type="Proteomes" id="UP000184550"/>
    </source>
</evidence>
<reference evidence="1" key="1">
    <citation type="submission" date="2019-10" db="EMBL/GenBank/DDBJ databases">
        <authorList>
            <consortium name="Genoscope - CEA"/>
            <person name="William W."/>
        </authorList>
    </citation>
    <scope>NUCLEOTIDE SEQUENCE [LARGE SCALE GENOMIC DNA]</scope>
    <source>
        <strain evidence="1">BBR_PRJEB10992</strain>
    </source>
</reference>
<comment type="caution">
    <text evidence="1">The sequence shown here is derived from an EMBL/GenBank/DDBJ whole genome shotgun (WGS) entry which is preliminary data.</text>
</comment>
<evidence type="ECO:0000313" key="1">
    <source>
        <dbReference type="EMBL" id="VXD22303.1"/>
    </source>
</evidence>
<name>A0A7Z9E115_9CYAN</name>
<dbReference type="InterPro" id="IPR035069">
    <property type="entry name" value="TTHA1013/TTHA0281-like"/>
</dbReference>